<feature type="binding site" evidence="4">
    <location>
        <position position="66"/>
    </location>
    <ligand>
        <name>Zn(2+)</name>
        <dbReference type="ChEBI" id="CHEBI:29105"/>
    </ligand>
</feature>
<dbReference type="InterPro" id="IPR032466">
    <property type="entry name" value="Metal_Hydrolase"/>
</dbReference>
<comment type="caution">
    <text evidence="4">Lacks conserved residue(s) required for the propagation of feature annotation.</text>
</comment>
<dbReference type="PANTHER" id="PTHR43794:SF11">
    <property type="entry name" value="AMIDOHYDROLASE-RELATED DOMAIN-CONTAINING PROTEIN"/>
    <property type="match status" value="1"/>
</dbReference>
<evidence type="ECO:0000259" key="5">
    <source>
        <dbReference type="Pfam" id="PF01979"/>
    </source>
</evidence>
<comment type="catalytic activity">
    <reaction evidence="4">
        <text>S-adenosyl-L-homocysteine + H2O + H(+) = S-inosyl-L-homocysteine + NH4(+)</text>
        <dbReference type="Rhea" id="RHEA:20716"/>
        <dbReference type="ChEBI" id="CHEBI:15377"/>
        <dbReference type="ChEBI" id="CHEBI:15378"/>
        <dbReference type="ChEBI" id="CHEBI:28938"/>
        <dbReference type="ChEBI" id="CHEBI:57856"/>
        <dbReference type="ChEBI" id="CHEBI:57985"/>
        <dbReference type="EC" id="3.5.4.28"/>
    </reaction>
</comment>
<gene>
    <name evidence="4" type="primary">mtaD</name>
    <name evidence="6" type="ORF">SAMN05216233_102143</name>
</gene>
<dbReference type="GO" id="GO:0090614">
    <property type="term" value="F:5'-methylthioadenosine deaminase activity"/>
    <property type="evidence" value="ECO:0007669"/>
    <property type="project" value="UniProtKB-UniRule"/>
</dbReference>
<dbReference type="STRING" id="419481.SAMN05216233_102143"/>
<keyword evidence="2 4" id="KW-0378">Hydrolase</keyword>
<dbReference type="OrthoDB" id="9807210at2"/>
<proteinExistence type="inferred from homology"/>
<keyword evidence="1 4" id="KW-0479">Metal-binding</keyword>
<evidence type="ECO:0000256" key="4">
    <source>
        <dbReference type="HAMAP-Rule" id="MF_01281"/>
    </source>
</evidence>
<sequence>MTRGTTLINGGWVIPMTDREVYEGGAVLVKDGVVGAVFRAEDELPEVETVVDAAGCVVMPGLVNTHCHSPMSLFRGLADDMPLASWLNEHIFPAEAAHINPETVRAGALLSCVEMLLSGTTTVCDGYFYEGEVAEAVVETGMRGVLAHGVIDFPAPGVPDPSENVEKAAAFVEAWKDRWPLVTPSIFCHTPYTCSEKTLAVAKEACRRLGVLFQIHVAETEDEVQRLKEERGISPYQLLDDLHILDETTLLIHNVWMSSRDMDLVARRGTTASHNPGSNTKLASGLCPASALMEKGIHVGLGTDGAASNNNLDLFNDMQLTAKLHKAYSLDPVAMDAWTVLEMATLEGAKAIGLGGSIGSLLPGKRADIILVDMNKPHLTPTHNPVSHLVYAATGADVRDVFVEGRQVVKGGRLLTVDVGSVMAEVNRIAAFMG</sequence>
<organism evidence="6 7">
    <name type="scientific">Desulfoluna spongiiphila</name>
    <dbReference type="NCBI Taxonomy" id="419481"/>
    <lineage>
        <taxon>Bacteria</taxon>
        <taxon>Pseudomonadati</taxon>
        <taxon>Thermodesulfobacteriota</taxon>
        <taxon>Desulfobacteria</taxon>
        <taxon>Desulfobacterales</taxon>
        <taxon>Desulfolunaceae</taxon>
        <taxon>Desulfoluna</taxon>
    </lineage>
</organism>
<dbReference type="GO" id="GO:0050270">
    <property type="term" value="F:S-adenosylhomocysteine deaminase activity"/>
    <property type="evidence" value="ECO:0007669"/>
    <property type="project" value="UniProtKB-UniRule"/>
</dbReference>
<dbReference type="AlphaFoldDB" id="A0A1G5BQQ6"/>
<comment type="cofactor">
    <cofactor evidence="4">
        <name>Zn(2+)</name>
        <dbReference type="ChEBI" id="CHEBI:29105"/>
    </cofactor>
    <text evidence="4">Binds 1 zinc ion per subunit.</text>
</comment>
<dbReference type="SUPFAM" id="SSF51556">
    <property type="entry name" value="Metallo-dependent hydrolases"/>
    <property type="match status" value="1"/>
</dbReference>
<feature type="binding site" evidence="4">
    <location>
        <position position="216"/>
    </location>
    <ligand>
        <name>Zn(2+)</name>
        <dbReference type="ChEBI" id="CHEBI:29105"/>
    </ligand>
</feature>
<dbReference type="SUPFAM" id="SSF51338">
    <property type="entry name" value="Composite domain of metallo-dependent hydrolases"/>
    <property type="match status" value="1"/>
</dbReference>
<feature type="domain" description="Amidohydrolase-related" evidence="5">
    <location>
        <begin position="57"/>
        <end position="408"/>
    </location>
</feature>
<feature type="binding site" evidence="4">
    <location>
        <position position="304"/>
    </location>
    <ligand>
        <name>Zn(2+)</name>
        <dbReference type="ChEBI" id="CHEBI:29105"/>
    </ligand>
</feature>
<dbReference type="GO" id="GO:0046872">
    <property type="term" value="F:metal ion binding"/>
    <property type="evidence" value="ECO:0007669"/>
    <property type="project" value="UniProtKB-KW"/>
</dbReference>
<feature type="binding site" evidence="4">
    <location>
        <position position="68"/>
    </location>
    <ligand>
        <name>Zn(2+)</name>
        <dbReference type="ChEBI" id="CHEBI:29105"/>
    </ligand>
</feature>
<protein>
    <recommendedName>
        <fullName evidence="4">5-methylthioadenosine/S-adenosylhomocysteine deaminase</fullName>
        <shortName evidence="4">MTA/SAH deaminase</shortName>
        <ecNumber evidence="4">3.5.4.28</ecNumber>
        <ecNumber evidence="4">3.5.4.31</ecNumber>
    </recommendedName>
</protein>
<dbReference type="EC" id="3.5.4.28" evidence="4"/>
<name>A0A1G5BQQ6_9BACT</name>
<dbReference type="HAMAP" id="MF_01281">
    <property type="entry name" value="MTA_SAH_deamin"/>
    <property type="match status" value="1"/>
</dbReference>
<comment type="catalytic activity">
    <reaction evidence="4">
        <text>S-methyl-5'-thioadenosine + H2O + H(+) = S-methyl-5'-thioinosine + NH4(+)</text>
        <dbReference type="Rhea" id="RHEA:25025"/>
        <dbReference type="ChEBI" id="CHEBI:15377"/>
        <dbReference type="ChEBI" id="CHEBI:15378"/>
        <dbReference type="ChEBI" id="CHEBI:17509"/>
        <dbReference type="ChEBI" id="CHEBI:28938"/>
        <dbReference type="ChEBI" id="CHEBI:48595"/>
        <dbReference type="EC" id="3.5.4.31"/>
    </reaction>
</comment>
<dbReference type="RefSeq" id="WP_092208457.1">
    <property type="nucleotide sequence ID" value="NZ_FMUX01000002.1"/>
</dbReference>
<dbReference type="InterPro" id="IPR050287">
    <property type="entry name" value="MTA/SAH_deaminase"/>
</dbReference>
<accession>A0A1G5BQQ6</accession>
<feature type="binding site" evidence="4">
    <location>
        <position position="95"/>
    </location>
    <ligand>
        <name>substrate</name>
    </ligand>
</feature>
<dbReference type="FunFam" id="3.20.20.140:FF:000014">
    <property type="entry name" value="5-methylthioadenosine/S-adenosylhomocysteine deaminase"/>
    <property type="match status" value="1"/>
</dbReference>
<dbReference type="Gene3D" id="3.20.20.140">
    <property type="entry name" value="Metal-dependent hydrolases"/>
    <property type="match status" value="1"/>
</dbReference>
<feature type="binding site" evidence="4">
    <location>
        <position position="189"/>
    </location>
    <ligand>
        <name>substrate</name>
    </ligand>
</feature>
<keyword evidence="7" id="KW-1185">Reference proteome</keyword>
<dbReference type="Pfam" id="PF01979">
    <property type="entry name" value="Amidohydro_1"/>
    <property type="match status" value="1"/>
</dbReference>
<evidence type="ECO:0000313" key="7">
    <source>
        <dbReference type="Proteomes" id="UP000198870"/>
    </source>
</evidence>
<feature type="binding site" evidence="4">
    <location>
        <position position="219"/>
    </location>
    <ligand>
        <name>substrate</name>
    </ligand>
</feature>
<dbReference type="PANTHER" id="PTHR43794">
    <property type="entry name" value="AMINOHYDROLASE SSNA-RELATED"/>
    <property type="match status" value="1"/>
</dbReference>
<dbReference type="InterPro" id="IPR023512">
    <property type="entry name" value="Deaminase_MtaD/DadD"/>
</dbReference>
<dbReference type="EC" id="3.5.4.31" evidence="4"/>
<dbReference type="CDD" id="cd01298">
    <property type="entry name" value="ATZ_TRZ_like"/>
    <property type="match status" value="1"/>
</dbReference>
<evidence type="ECO:0000256" key="3">
    <source>
        <dbReference type="ARBA" id="ARBA00022833"/>
    </source>
</evidence>
<evidence type="ECO:0000256" key="1">
    <source>
        <dbReference type="ARBA" id="ARBA00022723"/>
    </source>
</evidence>
<evidence type="ECO:0000313" key="6">
    <source>
        <dbReference type="EMBL" id="SCX92426.1"/>
    </source>
</evidence>
<dbReference type="InterPro" id="IPR006680">
    <property type="entry name" value="Amidohydro-rel"/>
</dbReference>
<dbReference type="Gene3D" id="2.30.40.10">
    <property type="entry name" value="Urease, subunit C, domain 1"/>
    <property type="match status" value="1"/>
</dbReference>
<comment type="function">
    <text evidence="4">Catalyzes the deamination of 5-methylthioadenosine and S-adenosyl-L-homocysteine into 5-methylthioinosine and S-inosyl-L-homocysteine, respectively. Is also able to deaminate adenosine.</text>
</comment>
<feature type="binding site" evidence="4">
    <location>
        <position position="304"/>
    </location>
    <ligand>
        <name>substrate</name>
    </ligand>
</feature>
<keyword evidence="3 4" id="KW-0862">Zinc</keyword>
<dbReference type="EMBL" id="FMUX01000002">
    <property type="protein sequence ID" value="SCX92426.1"/>
    <property type="molecule type" value="Genomic_DNA"/>
</dbReference>
<dbReference type="InterPro" id="IPR011059">
    <property type="entry name" value="Metal-dep_hydrolase_composite"/>
</dbReference>
<reference evidence="6 7" key="1">
    <citation type="submission" date="2016-10" db="EMBL/GenBank/DDBJ databases">
        <authorList>
            <person name="de Groot N.N."/>
        </authorList>
    </citation>
    <scope>NUCLEOTIDE SEQUENCE [LARGE SCALE GENOMIC DNA]</scope>
    <source>
        <strain evidence="6 7">AA1</strain>
    </source>
</reference>
<dbReference type="Proteomes" id="UP000198870">
    <property type="component" value="Unassembled WGS sequence"/>
</dbReference>
<comment type="similarity">
    <text evidence="4">Belongs to the metallo-dependent hydrolases superfamily. MTA/SAH deaminase family.</text>
</comment>
<evidence type="ECO:0000256" key="2">
    <source>
        <dbReference type="ARBA" id="ARBA00022801"/>
    </source>
</evidence>